<dbReference type="Proteomes" id="UP000078540">
    <property type="component" value="Unassembled WGS sequence"/>
</dbReference>
<feature type="compositionally biased region" description="Gly residues" evidence="2">
    <location>
        <begin position="1"/>
        <end position="10"/>
    </location>
</feature>
<sequence>MNSFRGGGAGNSSSSMLEVESTGDEGLLELYLPNNNLYDDDTKGSRLMNILKLIKGVMDFFVQNRCYLAEQVPDTISRSEDTFDFIVIGAGTAGATIAARLSEIPQIKVLLIEDGT</sequence>
<evidence type="ECO:0000256" key="2">
    <source>
        <dbReference type="SAM" id="MobiDB-lite"/>
    </source>
</evidence>
<comment type="similarity">
    <text evidence="1">Belongs to the GMC oxidoreductase family.</text>
</comment>
<dbReference type="GO" id="GO:0050660">
    <property type="term" value="F:flavin adenine dinucleotide binding"/>
    <property type="evidence" value="ECO:0007669"/>
    <property type="project" value="InterPro"/>
</dbReference>
<dbReference type="STRING" id="520822.A0A151I149"/>
<dbReference type="EMBL" id="KQ976581">
    <property type="protein sequence ID" value="KYM79871.1"/>
    <property type="molecule type" value="Genomic_DNA"/>
</dbReference>
<keyword evidence="4" id="KW-1185">Reference proteome</keyword>
<dbReference type="AlphaFoldDB" id="A0A151I149"/>
<dbReference type="GO" id="GO:0016491">
    <property type="term" value="F:oxidoreductase activity"/>
    <property type="evidence" value="ECO:0007669"/>
    <property type="project" value="TreeGrafter"/>
</dbReference>
<dbReference type="Gene3D" id="3.50.50.60">
    <property type="entry name" value="FAD/NAD(P)-binding domain"/>
    <property type="match status" value="1"/>
</dbReference>
<proteinExistence type="inferred from homology"/>
<accession>A0A151I149</accession>
<protein>
    <submittedName>
        <fullName evidence="3">Glucose dehydrogenase [acceptor]</fullName>
    </submittedName>
</protein>
<name>A0A151I149_9HYME</name>
<dbReference type="InterPro" id="IPR036188">
    <property type="entry name" value="FAD/NAD-bd_sf"/>
</dbReference>
<evidence type="ECO:0000313" key="3">
    <source>
        <dbReference type="EMBL" id="KYM79871.1"/>
    </source>
</evidence>
<organism evidence="3 4">
    <name type="scientific">Atta colombica</name>
    <dbReference type="NCBI Taxonomy" id="520822"/>
    <lineage>
        <taxon>Eukaryota</taxon>
        <taxon>Metazoa</taxon>
        <taxon>Ecdysozoa</taxon>
        <taxon>Arthropoda</taxon>
        <taxon>Hexapoda</taxon>
        <taxon>Insecta</taxon>
        <taxon>Pterygota</taxon>
        <taxon>Neoptera</taxon>
        <taxon>Endopterygota</taxon>
        <taxon>Hymenoptera</taxon>
        <taxon>Apocrita</taxon>
        <taxon>Aculeata</taxon>
        <taxon>Formicoidea</taxon>
        <taxon>Formicidae</taxon>
        <taxon>Myrmicinae</taxon>
        <taxon>Atta</taxon>
    </lineage>
</organism>
<dbReference type="InterPro" id="IPR012132">
    <property type="entry name" value="GMC_OxRdtase"/>
</dbReference>
<reference evidence="3 4" key="1">
    <citation type="submission" date="2015-09" db="EMBL/GenBank/DDBJ databases">
        <title>Atta colombica WGS genome.</title>
        <authorList>
            <person name="Nygaard S."/>
            <person name="Hu H."/>
            <person name="Boomsma J."/>
            <person name="Zhang G."/>
        </authorList>
    </citation>
    <scope>NUCLEOTIDE SEQUENCE [LARGE SCALE GENOMIC DNA]</scope>
    <source>
        <strain evidence="3">Treedump-2</strain>
        <tissue evidence="3">Whole body</tissue>
    </source>
</reference>
<evidence type="ECO:0000313" key="4">
    <source>
        <dbReference type="Proteomes" id="UP000078540"/>
    </source>
</evidence>
<gene>
    <name evidence="3" type="ORF">ALC53_09671</name>
</gene>
<dbReference type="SUPFAM" id="SSF51905">
    <property type="entry name" value="FAD/NAD(P)-binding domain"/>
    <property type="match status" value="1"/>
</dbReference>
<dbReference type="PANTHER" id="PTHR11552">
    <property type="entry name" value="GLUCOSE-METHANOL-CHOLINE GMC OXIDOREDUCTASE"/>
    <property type="match status" value="1"/>
</dbReference>
<evidence type="ECO:0000256" key="1">
    <source>
        <dbReference type="ARBA" id="ARBA00010790"/>
    </source>
</evidence>
<feature type="region of interest" description="Disordered" evidence="2">
    <location>
        <begin position="1"/>
        <end position="20"/>
    </location>
</feature>
<dbReference type="PANTHER" id="PTHR11552:SF147">
    <property type="entry name" value="CHOLINE DEHYDROGENASE, MITOCHONDRIAL"/>
    <property type="match status" value="1"/>
</dbReference>